<dbReference type="Proteomes" id="UP001057402">
    <property type="component" value="Chromosome 5"/>
</dbReference>
<dbReference type="EMBL" id="CM042884">
    <property type="protein sequence ID" value="KAI4367950.1"/>
    <property type="molecule type" value="Genomic_DNA"/>
</dbReference>
<reference evidence="2" key="1">
    <citation type="journal article" date="2023" name="Front. Plant Sci.">
        <title>Chromosomal-level genome assembly of Melastoma candidum provides insights into trichome evolution.</title>
        <authorList>
            <person name="Zhong Y."/>
            <person name="Wu W."/>
            <person name="Sun C."/>
            <person name="Zou P."/>
            <person name="Liu Y."/>
            <person name="Dai S."/>
            <person name="Zhou R."/>
        </authorList>
    </citation>
    <scope>NUCLEOTIDE SEQUENCE [LARGE SCALE GENOMIC DNA]</scope>
</reference>
<name>A0ACB9QMV0_9MYRT</name>
<comment type="caution">
    <text evidence="1">The sequence shown here is derived from an EMBL/GenBank/DDBJ whole genome shotgun (WGS) entry which is preliminary data.</text>
</comment>
<evidence type="ECO:0000313" key="2">
    <source>
        <dbReference type="Proteomes" id="UP001057402"/>
    </source>
</evidence>
<evidence type="ECO:0000313" key="1">
    <source>
        <dbReference type="EMBL" id="KAI4367950.1"/>
    </source>
</evidence>
<sequence>MGDKAEALPEVDVDMAVREEEEEEEEVEERPPSPPRDVEAARKTEAIAKGLQGQNLRFEEKPYRAEVLGWYLYEFCAYFIVTTLIPIVFPLIISQTVDLPASGAPVHRSSCTDKELRLYLGVAGKSIHVDPWRLSPLTWVSASWILGLMLVVPLLTYISPHLDYGHTQPLVAGAATLVGAIFCLPAGSLRKTGIFPPYIAVIVIAHTVAMAAHTRNLGLMVRGFVGPTVEKHRFRIRTGISAWLSLMSSASGCIGSALIASFAYGMLVHSDMFISLWVVSIFSGIIWLVGAVHVAIAQRPGLLSPAISTKVPHIFSVFSFPQGIGALFGVLLGSFTSMCVFAGGILYIISNCVEPANLLHCWLIYFGFPLLALPALHPFQQILRSNSVKMQIMGFGLSALASGVGFYYRKNAWNNGPVLIFAAVQGVSTGISYAYGRVMTMDCAPAGKEGAFAAWHSWVRGLGLSIGFTVAVANPGDVTISFGASVCVAVAGIIALIYGNVSDVSGAVAAGNVTERGERQSPELAFGKAGKGPAGTPPI</sequence>
<keyword evidence="2" id="KW-1185">Reference proteome</keyword>
<accession>A0ACB9QMV0</accession>
<gene>
    <name evidence="1" type="ORF">MLD38_016570</name>
</gene>
<protein>
    <submittedName>
        <fullName evidence="1">Uncharacterized protein</fullName>
    </submittedName>
</protein>
<organism evidence="1 2">
    <name type="scientific">Melastoma candidum</name>
    <dbReference type="NCBI Taxonomy" id="119954"/>
    <lineage>
        <taxon>Eukaryota</taxon>
        <taxon>Viridiplantae</taxon>
        <taxon>Streptophyta</taxon>
        <taxon>Embryophyta</taxon>
        <taxon>Tracheophyta</taxon>
        <taxon>Spermatophyta</taxon>
        <taxon>Magnoliopsida</taxon>
        <taxon>eudicotyledons</taxon>
        <taxon>Gunneridae</taxon>
        <taxon>Pentapetalae</taxon>
        <taxon>rosids</taxon>
        <taxon>malvids</taxon>
        <taxon>Myrtales</taxon>
        <taxon>Melastomataceae</taxon>
        <taxon>Melastomatoideae</taxon>
        <taxon>Melastomateae</taxon>
        <taxon>Melastoma</taxon>
    </lineage>
</organism>
<proteinExistence type="predicted"/>